<sequence>MSLRRLQVMAADASMMEAFLAIFPVVNDRVSLELRRRADQLHPNHRNPYILSRLAASAALSSALRFPIDFVGSRDDARHYGLMLSLAHEDLVGAAVTWPIDAPFSLSIDVVDVGEVDRVTKRFPQFGARWMPNCKPTAMSSADILNIQETYGKLVDPVALILAQHWGLRECCVKLVGITGRSFPFECFRGPVALFPPHFEAHVVDRGREELRSVGLVPNLRVFVWPQVVQVPGGEEKLYVVVVAACRREILC</sequence>
<organism evidence="1 2">
    <name type="scientific">Trypanosoma theileri</name>
    <dbReference type="NCBI Taxonomy" id="67003"/>
    <lineage>
        <taxon>Eukaryota</taxon>
        <taxon>Discoba</taxon>
        <taxon>Euglenozoa</taxon>
        <taxon>Kinetoplastea</taxon>
        <taxon>Metakinetoplastina</taxon>
        <taxon>Trypanosomatida</taxon>
        <taxon>Trypanosomatidae</taxon>
        <taxon>Trypanosoma</taxon>
    </lineage>
</organism>
<evidence type="ECO:0000313" key="2">
    <source>
        <dbReference type="Proteomes" id="UP000192257"/>
    </source>
</evidence>
<gene>
    <name evidence="1" type="ORF">TM35_000172940</name>
</gene>
<dbReference type="VEuPathDB" id="TriTrypDB:TM35_000172940"/>
<keyword evidence="2" id="KW-1185">Reference proteome</keyword>
<comment type="caution">
    <text evidence="1">The sequence shown here is derived from an EMBL/GenBank/DDBJ whole genome shotgun (WGS) entry which is preliminary data.</text>
</comment>
<reference evidence="1 2" key="1">
    <citation type="submission" date="2017-03" db="EMBL/GenBank/DDBJ databases">
        <title>An alternative strategy for trypanosome survival in the mammalian bloodstream revealed through genome and transcriptome analysis of the ubiquitous bovine parasite Trypanosoma (Megatrypanum) theileri.</title>
        <authorList>
            <person name="Kelly S."/>
            <person name="Ivens A."/>
            <person name="Mott A."/>
            <person name="O'Neill E."/>
            <person name="Emms D."/>
            <person name="Macleod O."/>
            <person name="Voorheis P."/>
            <person name="Matthews J."/>
            <person name="Matthews K."/>
            <person name="Carrington M."/>
        </authorList>
    </citation>
    <scope>NUCLEOTIDE SEQUENCE [LARGE SCALE GENOMIC DNA]</scope>
    <source>
        <strain evidence="1">Edinburgh</strain>
    </source>
</reference>
<name>A0A1X0NUR7_9TRYP</name>
<protein>
    <submittedName>
        <fullName evidence="1">Uncharacterized protein</fullName>
    </submittedName>
</protein>
<proteinExistence type="predicted"/>
<dbReference type="Proteomes" id="UP000192257">
    <property type="component" value="Unassembled WGS sequence"/>
</dbReference>
<dbReference type="AlphaFoldDB" id="A0A1X0NUR7"/>
<dbReference type="GeneID" id="39986153"/>
<accession>A0A1X0NUR7</accession>
<dbReference type="EMBL" id="NBCO01000017">
    <property type="protein sequence ID" value="ORC88422.1"/>
    <property type="molecule type" value="Genomic_DNA"/>
</dbReference>
<evidence type="ECO:0000313" key="1">
    <source>
        <dbReference type="EMBL" id="ORC88422.1"/>
    </source>
</evidence>
<dbReference type="OrthoDB" id="271890at2759"/>
<dbReference type="RefSeq" id="XP_028882488.1">
    <property type="nucleotide sequence ID" value="XM_029026373.1"/>
</dbReference>